<dbReference type="Proteomes" id="UP001605036">
    <property type="component" value="Unassembled WGS sequence"/>
</dbReference>
<organism evidence="1 2">
    <name type="scientific">Riccia fluitans</name>
    <dbReference type="NCBI Taxonomy" id="41844"/>
    <lineage>
        <taxon>Eukaryota</taxon>
        <taxon>Viridiplantae</taxon>
        <taxon>Streptophyta</taxon>
        <taxon>Embryophyta</taxon>
        <taxon>Marchantiophyta</taxon>
        <taxon>Marchantiopsida</taxon>
        <taxon>Marchantiidae</taxon>
        <taxon>Marchantiales</taxon>
        <taxon>Ricciaceae</taxon>
        <taxon>Riccia</taxon>
    </lineage>
</organism>
<evidence type="ECO:0000313" key="1">
    <source>
        <dbReference type="EMBL" id="KAL2620525.1"/>
    </source>
</evidence>
<gene>
    <name evidence="1" type="ORF">R1flu_000730</name>
</gene>
<keyword evidence="2" id="KW-1185">Reference proteome</keyword>
<comment type="caution">
    <text evidence="1">The sequence shown here is derived from an EMBL/GenBank/DDBJ whole genome shotgun (WGS) entry which is preliminary data.</text>
</comment>
<protein>
    <submittedName>
        <fullName evidence="1">Uncharacterized protein</fullName>
    </submittedName>
</protein>
<dbReference type="AlphaFoldDB" id="A0ABD1Y1Q0"/>
<accession>A0ABD1Y1Q0</accession>
<sequence>MWEELKTKLQKIILDYSLDSVEKFEGEELKRLRAEYDADGKRMAHSNKDLVIQRAELQGGLAEVKTQWSGIVNMILEDVQVSVQGILSQKSRVGNSKK</sequence>
<evidence type="ECO:0000313" key="2">
    <source>
        <dbReference type="Proteomes" id="UP001605036"/>
    </source>
</evidence>
<proteinExistence type="predicted"/>
<dbReference type="EMBL" id="JBHFFA010000006">
    <property type="protein sequence ID" value="KAL2620525.1"/>
    <property type="molecule type" value="Genomic_DNA"/>
</dbReference>
<reference evidence="1 2" key="1">
    <citation type="submission" date="2024-09" db="EMBL/GenBank/DDBJ databases">
        <title>Chromosome-scale assembly of Riccia fluitans.</title>
        <authorList>
            <person name="Paukszto L."/>
            <person name="Sawicki J."/>
            <person name="Karawczyk K."/>
            <person name="Piernik-Szablinska J."/>
            <person name="Szczecinska M."/>
            <person name="Mazdziarz M."/>
        </authorList>
    </citation>
    <scope>NUCLEOTIDE SEQUENCE [LARGE SCALE GENOMIC DNA]</scope>
    <source>
        <strain evidence="1">Rf_01</strain>
        <tissue evidence="1">Aerial parts of the thallus</tissue>
    </source>
</reference>
<name>A0ABD1Y1Q0_9MARC</name>